<organism evidence="2 3">
    <name type="scientific">Catenulispora subtropica</name>
    <dbReference type="NCBI Taxonomy" id="450798"/>
    <lineage>
        <taxon>Bacteria</taxon>
        <taxon>Bacillati</taxon>
        <taxon>Actinomycetota</taxon>
        <taxon>Actinomycetes</taxon>
        <taxon>Catenulisporales</taxon>
        <taxon>Catenulisporaceae</taxon>
        <taxon>Catenulispora</taxon>
    </lineage>
</organism>
<feature type="compositionally biased region" description="Polar residues" evidence="1">
    <location>
        <begin position="1"/>
        <end position="15"/>
    </location>
</feature>
<reference evidence="2 3" key="1">
    <citation type="journal article" date="2019" name="Int. J. Syst. Evol. Microbiol.">
        <title>The Global Catalogue of Microorganisms (GCM) 10K type strain sequencing project: providing services to taxonomists for standard genome sequencing and annotation.</title>
        <authorList>
            <consortium name="The Broad Institute Genomics Platform"/>
            <consortium name="The Broad Institute Genome Sequencing Center for Infectious Disease"/>
            <person name="Wu L."/>
            <person name="Ma J."/>
        </authorList>
    </citation>
    <scope>NUCLEOTIDE SEQUENCE [LARGE SCALE GENOMIC DNA]</scope>
    <source>
        <strain evidence="2 3">JCM 16013</strain>
    </source>
</reference>
<feature type="region of interest" description="Disordered" evidence="1">
    <location>
        <begin position="339"/>
        <end position="359"/>
    </location>
</feature>
<feature type="compositionally biased region" description="Basic residues" evidence="1">
    <location>
        <begin position="347"/>
        <end position="359"/>
    </location>
</feature>
<keyword evidence="3" id="KW-1185">Reference proteome</keyword>
<dbReference type="Pfam" id="PF14022">
    <property type="entry name" value="DUF4238"/>
    <property type="match status" value="1"/>
</dbReference>
<name>A0ABN2RAZ0_9ACTN</name>
<evidence type="ECO:0000313" key="3">
    <source>
        <dbReference type="Proteomes" id="UP001499854"/>
    </source>
</evidence>
<gene>
    <name evidence="2" type="ORF">GCM10009838_24980</name>
</gene>
<dbReference type="Proteomes" id="UP001499854">
    <property type="component" value="Unassembled WGS sequence"/>
</dbReference>
<evidence type="ECO:0000313" key="2">
    <source>
        <dbReference type="EMBL" id="GAA1966258.1"/>
    </source>
</evidence>
<dbReference type="EMBL" id="BAAAQM010000011">
    <property type="protein sequence ID" value="GAA1966258.1"/>
    <property type="molecule type" value="Genomic_DNA"/>
</dbReference>
<feature type="region of interest" description="Disordered" evidence="1">
    <location>
        <begin position="1"/>
        <end position="33"/>
    </location>
</feature>
<comment type="caution">
    <text evidence="2">The sequence shown here is derived from an EMBL/GenBank/DDBJ whole genome shotgun (WGS) entry which is preliminary data.</text>
</comment>
<protein>
    <recommendedName>
        <fullName evidence="4">DUF4238 domain-containing protein</fullName>
    </recommendedName>
</protein>
<proteinExistence type="predicted"/>
<evidence type="ECO:0000256" key="1">
    <source>
        <dbReference type="SAM" id="MobiDB-lite"/>
    </source>
</evidence>
<sequence length="359" mass="40275">MSASTPSLEDVSTANDPRGERWPLPGKPHGSVGTRHHLLPQLHQRYFGNERGMIAVVDRATGRRYTAPIRDAVAERDFYTSVDNDGALDGRSDHLLTWIEGNAAPVIERIVRLGLFQPFPPPFADRESLCLFLAFQKTRGRAVRRMTELMGDTYMHVMVPKGMDEEQAAAWLSARDEEPTSEAIAQVCSLSEIVDDVEFVPDPNAHIGAMGPLALKLFEELITRPWYLAVYDEPSLVTCDEPVVLFFEQGRQPGHRTGMAFADQIWFPLSPRHLLILGRGDRYGPPRRFDADPSSVGDVNLRIAANAYESILMHPDYDHLAGIDIPAPGALFTVHAPGFPQIERHNGRPNRTRTRRRRE</sequence>
<evidence type="ECO:0008006" key="4">
    <source>
        <dbReference type="Google" id="ProtNLM"/>
    </source>
</evidence>
<dbReference type="InterPro" id="IPR025332">
    <property type="entry name" value="DUF4238"/>
</dbReference>
<accession>A0ABN2RAZ0</accession>